<dbReference type="NCBIfam" id="NF003995">
    <property type="entry name" value="PRK05472.2-4"/>
    <property type="match status" value="1"/>
</dbReference>
<dbReference type="GO" id="GO:0003700">
    <property type="term" value="F:DNA-binding transcription factor activity"/>
    <property type="evidence" value="ECO:0007669"/>
    <property type="project" value="UniProtKB-UniRule"/>
</dbReference>
<feature type="DNA-binding region" description="H-T-H motif" evidence="7">
    <location>
        <begin position="16"/>
        <end position="55"/>
    </location>
</feature>
<dbReference type="GO" id="GO:0005737">
    <property type="term" value="C:cytoplasm"/>
    <property type="evidence" value="ECO:0007669"/>
    <property type="project" value="UniProtKB-SubCell"/>
</dbReference>
<keyword evidence="5 7" id="KW-0238">DNA-binding</keyword>
<dbReference type="GO" id="GO:0003677">
    <property type="term" value="F:DNA binding"/>
    <property type="evidence" value="ECO:0007669"/>
    <property type="project" value="UniProtKB-UniRule"/>
</dbReference>
<name>A0A9D1TAL4_9FIRM</name>
<keyword evidence="2 7" id="KW-0678">Repressor</keyword>
<comment type="subunit">
    <text evidence="7">Homodimer.</text>
</comment>
<dbReference type="NCBIfam" id="NF003989">
    <property type="entry name" value="PRK05472.1-3"/>
    <property type="match status" value="1"/>
</dbReference>
<evidence type="ECO:0000256" key="6">
    <source>
        <dbReference type="ARBA" id="ARBA00023163"/>
    </source>
</evidence>
<dbReference type="InterPro" id="IPR003781">
    <property type="entry name" value="CoA-bd"/>
</dbReference>
<keyword evidence="3 7" id="KW-0805">Transcription regulation</keyword>
<dbReference type="SUPFAM" id="SSF51735">
    <property type="entry name" value="NAD(P)-binding Rossmann-fold domains"/>
    <property type="match status" value="1"/>
</dbReference>
<evidence type="ECO:0000256" key="2">
    <source>
        <dbReference type="ARBA" id="ARBA00022491"/>
    </source>
</evidence>
<reference evidence="9" key="2">
    <citation type="journal article" date="2021" name="PeerJ">
        <title>Extensive microbial diversity within the chicken gut microbiome revealed by metagenomics and culture.</title>
        <authorList>
            <person name="Gilroy R."/>
            <person name="Ravi A."/>
            <person name="Getino M."/>
            <person name="Pursley I."/>
            <person name="Horton D.L."/>
            <person name="Alikhan N.F."/>
            <person name="Baker D."/>
            <person name="Gharbi K."/>
            <person name="Hall N."/>
            <person name="Watson M."/>
            <person name="Adriaenssens E.M."/>
            <person name="Foster-Nyarko E."/>
            <person name="Jarju S."/>
            <person name="Secka A."/>
            <person name="Antonio M."/>
            <person name="Oren A."/>
            <person name="Chaudhuri R.R."/>
            <person name="La Ragione R."/>
            <person name="Hildebrand F."/>
            <person name="Pallen M.J."/>
        </authorList>
    </citation>
    <scope>NUCLEOTIDE SEQUENCE</scope>
    <source>
        <strain evidence="9">CHK188-20938</strain>
    </source>
</reference>
<dbReference type="Gene3D" id="3.40.50.720">
    <property type="entry name" value="NAD(P)-binding Rossmann-like Domain"/>
    <property type="match status" value="1"/>
</dbReference>
<dbReference type="GO" id="GO:0051775">
    <property type="term" value="P:response to redox state"/>
    <property type="evidence" value="ECO:0007669"/>
    <property type="project" value="InterPro"/>
</dbReference>
<dbReference type="SUPFAM" id="SSF46785">
    <property type="entry name" value="Winged helix' DNA-binding domain"/>
    <property type="match status" value="1"/>
</dbReference>
<comment type="caution">
    <text evidence="9">The sequence shown here is derived from an EMBL/GenBank/DDBJ whole genome shotgun (WGS) entry which is preliminary data.</text>
</comment>
<dbReference type="Pfam" id="PF02629">
    <property type="entry name" value="CoA_binding"/>
    <property type="match status" value="1"/>
</dbReference>
<gene>
    <name evidence="7" type="primary">rex</name>
    <name evidence="9" type="ORF">IAB71_09345</name>
</gene>
<dbReference type="InterPro" id="IPR036291">
    <property type="entry name" value="NAD(P)-bd_dom_sf"/>
</dbReference>
<dbReference type="PANTHER" id="PTHR35786">
    <property type="entry name" value="REDOX-SENSING TRANSCRIPTIONAL REPRESSOR REX"/>
    <property type="match status" value="1"/>
</dbReference>
<comment type="subcellular location">
    <subcellularLocation>
        <location evidence="7">Cytoplasm</location>
    </subcellularLocation>
</comment>
<accession>A0A9D1TAL4</accession>
<dbReference type="NCBIfam" id="NF003990">
    <property type="entry name" value="PRK05472.1-4"/>
    <property type="match status" value="1"/>
</dbReference>
<dbReference type="InterPro" id="IPR022876">
    <property type="entry name" value="Tscrpt_rep_Rex"/>
</dbReference>
<organism evidence="9 10">
    <name type="scientific">Candidatus Scatomonas pullistercoris</name>
    <dbReference type="NCBI Taxonomy" id="2840920"/>
    <lineage>
        <taxon>Bacteria</taxon>
        <taxon>Bacillati</taxon>
        <taxon>Bacillota</taxon>
        <taxon>Clostridia</taxon>
        <taxon>Lachnospirales</taxon>
        <taxon>Lachnospiraceae</taxon>
        <taxon>Lachnospiraceae incertae sedis</taxon>
        <taxon>Candidatus Scatomonas</taxon>
    </lineage>
</organism>
<keyword evidence="6 7" id="KW-0804">Transcription</keyword>
<evidence type="ECO:0000256" key="7">
    <source>
        <dbReference type="HAMAP-Rule" id="MF_01131"/>
    </source>
</evidence>
<dbReference type="Pfam" id="PF06971">
    <property type="entry name" value="Put_DNA-bind_N"/>
    <property type="match status" value="1"/>
</dbReference>
<dbReference type="Proteomes" id="UP000824169">
    <property type="component" value="Unassembled WGS sequence"/>
</dbReference>
<dbReference type="NCBIfam" id="NF003996">
    <property type="entry name" value="PRK05472.2-5"/>
    <property type="match status" value="1"/>
</dbReference>
<feature type="domain" description="CoA-binding" evidence="8">
    <location>
        <begin position="79"/>
        <end position="180"/>
    </location>
</feature>
<feature type="binding site" evidence="7">
    <location>
        <begin position="90"/>
        <end position="95"/>
    </location>
    <ligand>
        <name>NAD(+)</name>
        <dbReference type="ChEBI" id="CHEBI:57540"/>
    </ligand>
</feature>
<evidence type="ECO:0000259" key="8">
    <source>
        <dbReference type="SMART" id="SM00881"/>
    </source>
</evidence>
<evidence type="ECO:0000313" key="10">
    <source>
        <dbReference type="Proteomes" id="UP000824169"/>
    </source>
</evidence>
<dbReference type="InterPro" id="IPR036390">
    <property type="entry name" value="WH_DNA-bd_sf"/>
</dbReference>
<comment type="similarity">
    <text evidence="7">Belongs to the transcriptional regulatory Rex family.</text>
</comment>
<dbReference type="InterPro" id="IPR009718">
    <property type="entry name" value="Rex_DNA-bd_C_dom"/>
</dbReference>
<comment type="function">
    <text evidence="7">Modulates transcription in response to changes in cellular NADH/NAD(+) redox state.</text>
</comment>
<evidence type="ECO:0000256" key="3">
    <source>
        <dbReference type="ARBA" id="ARBA00023015"/>
    </source>
</evidence>
<protein>
    <recommendedName>
        <fullName evidence="7">Redox-sensing transcriptional repressor Rex</fullName>
    </recommendedName>
</protein>
<dbReference type="InterPro" id="IPR036388">
    <property type="entry name" value="WH-like_DNA-bd_sf"/>
</dbReference>
<dbReference type="Gene3D" id="1.10.10.10">
    <property type="entry name" value="Winged helix-like DNA-binding domain superfamily/Winged helix DNA-binding domain"/>
    <property type="match status" value="1"/>
</dbReference>
<evidence type="ECO:0000256" key="1">
    <source>
        <dbReference type="ARBA" id="ARBA00022490"/>
    </source>
</evidence>
<keyword evidence="4 7" id="KW-0520">NAD</keyword>
<dbReference type="SMART" id="SM00881">
    <property type="entry name" value="CoA_binding"/>
    <property type="match status" value="1"/>
</dbReference>
<proteinExistence type="inferred from homology"/>
<dbReference type="NCBIfam" id="NF003994">
    <property type="entry name" value="PRK05472.2-3"/>
    <property type="match status" value="1"/>
</dbReference>
<dbReference type="GO" id="GO:0045892">
    <property type="term" value="P:negative regulation of DNA-templated transcription"/>
    <property type="evidence" value="ECO:0007669"/>
    <property type="project" value="InterPro"/>
</dbReference>
<dbReference type="EMBL" id="DVOO01000028">
    <property type="protein sequence ID" value="HIV25959.1"/>
    <property type="molecule type" value="Genomic_DNA"/>
</dbReference>
<evidence type="ECO:0000313" key="9">
    <source>
        <dbReference type="EMBL" id="HIV25959.1"/>
    </source>
</evidence>
<evidence type="ECO:0000256" key="5">
    <source>
        <dbReference type="ARBA" id="ARBA00023125"/>
    </source>
</evidence>
<reference evidence="9" key="1">
    <citation type="submission" date="2020-10" db="EMBL/GenBank/DDBJ databases">
        <authorList>
            <person name="Gilroy R."/>
        </authorList>
    </citation>
    <scope>NUCLEOTIDE SEQUENCE</scope>
    <source>
        <strain evidence="9">CHK188-20938</strain>
    </source>
</reference>
<dbReference type="AlphaFoldDB" id="A0A9D1TAL4"/>
<dbReference type="PANTHER" id="PTHR35786:SF1">
    <property type="entry name" value="REDOX-SENSING TRANSCRIPTIONAL REPRESSOR REX 1"/>
    <property type="match status" value="1"/>
</dbReference>
<keyword evidence="1 7" id="KW-0963">Cytoplasm</keyword>
<sequence>MCKKAISKAVIKRLPRYYRYLGELLEDGVERISSGELSERMKVTASQIRQDLNNFGGFGQQGYGYNVRYLHEEIGKILGLDRIHNMIIVGAGNLGQALANYSSFERSGFRTVGLFDVNPVLKGVTVRGIPIRMIDELPEFIKENHVEIATLTLPKSRAREMAGVLVENGIRAIWNFAHTDLNLFLPKDVIVENVHLSESLMRLSYNLTSYEENAGKR</sequence>
<dbReference type="HAMAP" id="MF_01131">
    <property type="entry name" value="Rex"/>
    <property type="match status" value="1"/>
</dbReference>
<evidence type="ECO:0000256" key="4">
    <source>
        <dbReference type="ARBA" id="ARBA00023027"/>
    </source>
</evidence>